<dbReference type="InterPro" id="IPR010342">
    <property type="entry name" value="DUF938"/>
</dbReference>
<sequence length="216" mass="24091">MASIPFADPEEYRKQFGSAAERNKLPILEALKGQVTKERGKALELASGIGTHVSCFAENFPGWTFQPSDVDPVHVELVAERTRHLQNVLPPIVLDVSSDHWAGSLNDEYDVVIVSNLLHVAGWQVSIGLFHGCSRVLKTGGLLFIYGPFKRNGTYNADSNKKFDEFLKSRNPEFGLKDIDDLERLAHGCKFSLSHIIDMPANNYIVVFRKTSHISP</sequence>
<dbReference type="AlphaFoldDB" id="A0A9C7PZ58"/>
<evidence type="ECO:0000313" key="3">
    <source>
        <dbReference type="Proteomes" id="UP001061958"/>
    </source>
</evidence>
<dbReference type="CDD" id="cd02440">
    <property type="entry name" value="AdoMet_MTases"/>
    <property type="match status" value="1"/>
</dbReference>
<comment type="caution">
    <text evidence="2">The sequence shown here is derived from an EMBL/GenBank/DDBJ whole genome shotgun (WGS) entry which is preliminary data.</text>
</comment>
<name>A0A9C7PZ58_9RHOD</name>
<reference evidence="2" key="2">
    <citation type="submission" date="2022-01" db="EMBL/GenBank/DDBJ databases">
        <authorList>
            <person name="Hirooka S."/>
            <person name="Miyagishima S.Y."/>
        </authorList>
    </citation>
    <scope>NUCLEOTIDE SEQUENCE</scope>
    <source>
        <strain evidence="2">NBRC 102759</strain>
    </source>
</reference>
<evidence type="ECO:0000313" key="2">
    <source>
        <dbReference type="EMBL" id="GJQ12844.1"/>
    </source>
</evidence>
<dbReference type="SUPFAM" id="SSF53335">
    <property type="entry name" value="S-adenosyl-L-methionine-dependent methyltransferases"/>
    <property type="match status" value="1"/>
</dbReference>
<dbReference type="PANTHER" id="PTHR20974:SF0">
    <property type="entry name" value="UPF0585 PROTEIN CG18661"/>
    <property type="match status" value="1"/>
</dbReference>
<keyword evidence="3" id="KW-1185">Reference proteome</keyword>
<dbReference type="Proteomes" id="UP001061958">
    <property type="component" value="Unassembled WGS sequence"/>
</dbReference>
<reference evidence="2" key="1">
    <citation type="journal article" date="2022" name="Proc. Natl. Acad. Sci. U.S.A.">
        <title>Life cycle and functional genomics of the unicellular red alga Galdieria for elucidating algal and plant evolution and industrial use.</title>
        <authorList>
            <person name="Hirooka S."/>
            <person name="Itabashi T."/>
            <person name="Ichinose T.M."/>
            <person name="Onuma R."/>
            <person name="Fujiwara T."/>
            <person name="Yamashita S."/>
            <person name="Jong L.W."/>
            <person name="Tomita R."/>
            <person name="Iwane A.H."/>
            <person name="Miyagishima S.Y."/>
        </authorList>
    </citation>
    <scope>NUCLEOTIDE SEQUENCE</scope>
    <source>
        <strain evidence="2">NBRC 102759</strain>
    </source>
</reference>
<organism evidence="2 3">
    <name type="scientific">Galdieria partita</name>
    <dbReference type="NCBI Taxonomy" id="83374"/>
    <lineage>
        <taxon>Eukaryota</taxon>
        <taxon>Rhodophyta</taxon>
        <taxon>Bangiophyceae</taxon>
        <taxon>Galdieriales</taxon>
        <taxon>Galdieriaceae</taxon>
        <taxon>Galdieria</taxon>
    </lineage>
</organism>
<proteinExistence type="inferred from homology"/>
<dbReference type="InterPro" id="IPR029063">
    <property type="entry name" value="SAM-dependent_MTases_sf"/>
</dbReference>
<protein>
    <submittedName>
        <fullName evidence="2">Uncharacterized protein</fullName>
    </submittedName>
</protein>
<gene>
    <name evidence="2" type="ORF">GpartN1_g4635.t1</name>
</gene>
<dbReference type="PANTHER" id="PTHR20974">
    <property type="entry name" value="UPF0585 PROTEIN CG18661"/>
    <property type="match status" value="1"/>
</dbReference>
<dbReference type="EMBL" id="BQMJ01000037">
    <property type="protein sequence ID" value="GJQ12844.1"/>
    <property type="molecule type" value="Genomic_DNA"/>
</dbReference>
<dbReference type="OrthoDB" id="10258744at2759"/>
<evidence type="ECO:0000256" key="1">
    <source>
        <dbReference type="ARBA" id="ARBA00008308"/>
    </source>
</evidence>
<comment type="similarity">
    <text evidence="1">Belongs to the UPF0585 family.</text>
</comment>
<dbReference type="Pfam" id="PF06080">
    <property type="entry name" value="DUF938"/>
    <property type="match status" value="1"/>
</dbReference>
<dbReference type="Gene3D" id="3.40.50.150">
    <property type="entry name" value="Vaccinia Virus protein VP39"/>
    <property type="match status" value="1"/>
</dbReference>
<accession>A0A9C7PZ58</accession>